<dbReference type="PROSITE" id="PS50835">
    <property type="entry name" value="IG_LIKE"/>
    <property type="match status" value="2"/>
</dbReference>
<organism evidence="4 5">
    <name type="scientific">Dicentrarchus labrax</name>
    <name type="common">European seabass</name>
    <name type="synonym">Morone labrax</name>
    <dbReference type="NCBI Taxonomy" id="13489"/>
    <lineage>
        <taxon>Eukaryota</taxon>
        <taxon>Metazoa</taxon>
        <taxon>Chordata</taxon>
        <taxon>Craniata</taxon>
        <taxon>Vertebrata</taxon>
        <taxon>Euteleostomi</taxon>
        <taxon>Actinopterygii</taxon>
        <taxon>Neopterygii</taxon>
        <taxon>Teleostei</taxon>
        <taxon>Neoteleostei</taxon>
        <taxon>Acanthomorphata</taxon>
        <taxon>Eupercaria</taxon>
        <taxon>Moronidae</taxon>
        <taxon>Dicentrarchus</taxon>
    </lineage>
</organism>
<dbReference type="Pfam" id="PF07679">
    <property type="entry name" value="I-set"/>
    <property type="match status" value="2"/>
</dbReference>
<evidence type="ECO:0000256" key="1">
    <source>
        <dbReference type="ARBA" id="ARBA00006692"/>
    </source>
</evidence>
<accession>A0A8C4IEV5</accession>
<evidence type="ECO:0000313" key="5">
    <source>
        <dbReference type="Proteomes" id="UP000694389"/>
    </source>
</evidence>
<feature type="domain" description="Ig-like" evidence="3">
    <location>
        <begin position="117"/>
        <end position="211"/>
    </location>
</feature>
<dbReference type="InterPro" id="IPR003598">
    <property type="entry name" value="Ig_sub2"/>
</dbReference>
<evidence type="ECO:0000256" key="2">
    <source>
        <dbReference type="ARBA" id="ARBA00023319"/>
    </source>
</evidence>
<dbReference type="InterPro" id="IPR013098">
    <property type="entry name" value="Ig_I-set"/>
</dbReference>
<feature type="domain" description="Ig-like" evidence="3">
    <location>
        <begin position="1"/>
        <end position="91"/>
    </location>
</feature>
<dbReference type="InterPro" id="IPR007110">
    <property type="entry name" value="Ig-like_dom"/>
</dbReference>
<dbReference type="Ensembl" id="ENSDLAT00005060342.2">
    <property type="protein sequence ID" value="ENSDLAP00005056874.1"/>
    <property type="gene ID" value="ENSDLAG00005024141.2"/>
</dbReference>
<dbReference type="Gene3D" id="2.60.40.10">
    <property type="entry name" value="Immunoglobulins"/>
    <property type="match status" value="2"/>
</dbReference>
<dbReference type="PANTHER" id="PTHR47633">
    <property type="entry name" value="IMMUNOGLOBULIN"/>
    <property type="match status" value="1"/>
</dbReference>
<sequence length="322" mass="34993">LIFIQPITSCSVPHGEVARFHACVSGMPKPEISWFHNRQPVQPTKNVVFHFDEVSNTATLIIVDAFSEHAGQYTCRAANNAGEAACSATLIVTEEEEANRCSSRTSSITSWAENIKPSFTKKLKFQSVMEGEPVELKCKLVACPPPTILWFHNNKPIPKERRRRICTDSKMHIHVTSLVIDSIKEKDSGSYKVMAINTEGSAESTASLLVSLREEHAPHPLPPCLTGLSALMTDSVISTVTGALVEGSVTNLVTGAVTDTARGSATLRLSNKRKGSLSLPCPPLNLRSSLPLSLMSSISIDPLIWGRLIGRFLVKLQAGRVV</sequence>
<reference evidence="4" key="2">
    <citation type="submission" date="2025-09" db="UniProtKB">
        <authorList>
            <consortium name="Ensembl"/>
        </authorList>
    </citation>
    <scope>IDENTIFICATION</scope>
</reference>
<dbReference type="InterPro" id="IPR003599">
    <property type="entry name" value="Ig_sub"/>
</dbReference>
<dbReference type="SMART" id="SM00408">
    <property type="entry name" value="IGc2"/>
    <property type="match status" value="2"/>
</dbReference>
<protein>
    <recommendedName>
        <fullName evidence="3">Ig-like domain-containing protein</fullName>
    </recommendedName>
</protein>
<comment type="similarity">
    <text evidence="1">Belongs to the protein kinase superfamily. CAMK Ser/Thr protein kinase family.</text>
</comment>
<dbReference type="InterPro" id="IPR013783">
    <property type="entry name" value="Ig-like_fold"/>
</dbReference>
<dbReference type="AlphaFoldDB" id="A0A8C4IEV5"/>
<dbReference type="FunFam" id="2.60.40.10:FF:000080">
    <property type="entry name" value="Myosin light chain kinase, smooth muscle"/>
    <property type="match status" value="1"/>
</dbReference>
<dbReference type="GeneTree" id="ENSGT00940000169046"/>
<dbReference type="Proteomes" id="UP000694389">
    <property type="component" value="Unassembled WGS sequence"/>
</dbReference>
<dbReference type="SUPFAM" id="SSF48726">
    <property type="entry name" value="Immunoglobulin"/>
    <property type="match status" value="2"/>
</dbReference>
<evidence type="ECO:0000259" key="3">
    <source>
        <dbReference type="PROSITE" id="PS50835"/>
    </source>
</evidence>
<dbReference type="InterPro" id="IPR036179">
    <property type="entry name" value="Ig-like_dom_sf"/>
</dbReference>
<keyword evidence="2" id="KW-0393">Immunoglobulin domain</keyword>
<dbReference type="FunFam" id="2.60.40.10:FF:000779">
    <property type="entry name" value="Titin b"/>
    <property type="match status" value="1"/>
</dbReference>
<evidence type="ECO:0000313" key="4">
    <source>
        <dbReference type="Ensembl" id="ENSDLAP00005056874.1"/>
    </source>
</evidence>
<name>A0A8C4IEV5_DICLA</name>
<dbReference type="SMART" id="SM00409">
    <property type="entry name" value="IG"/>
    <property type="match status" value="2"/>
</dbReference>
<reference evidence="4" key="1">
    <citation type="submission" date="2025-08" db="UniProtKB">
        <authorList>
            <consortium name="Ensembl"/>
        </authorList>
    </citation>
    <scope>IDENTIFICATION</scope>
</reference>
<keyword evidence="5" id="KW-1185">Reference proteome</keyword>
<proteinExistence type="inferred from homology"/>